<sequence>MEGTVSTDISADISTDISADIAKITVLANATYGENLLRTVEKTINIKHITLVNFGISDDDIDTIKIKWNVLGVLPNDKPQYKIK</sequence>
<dbReference type="AlphaFoldDB" id="W6NLH3"/>
<dbReference type="EMBL" id="CAVP010060779">
    <property type="protein sequence ID" value="CDL96554.1"/>
    <property type="molecule type" value="Genomic_DNA"/>
</dbReference>
<reference evidence="1" key="2">
    <citation type="submission" date="2013-05" db="EMBL/GenBank/DDBJ databases">
        <title>The genome and transcriptome of Haemonchus contortus: a key model parasite for drug and vaccine discovery.</title>
        <authorList>
            <person name="Laing R."/>
            <person name="Kikuchi T."/>
            <person name="Martinelli A."/>
            <person name="Tsai I.J."/>
            <person name="Beech R.N."/>
            <person name="Redman E."/>
            <person name="Holroyd N."/>
            <person name="Bartley D.J."/>
            <person name="Beasley H."/>
            <person name="Britton C."/>
            <person name="Curran D."/>
            <person name="Devaney E."/>
            <person name="Gilabert A."/>
            <person name="Jackson F."/>
            <person name="Hunt M."/>
            <person name="Johnston S."/>
            <person name="Kryukov I."/>
            <person name="Li K."/>
            <person name="Morrison A.A."/>
            <person name="Reid A.J."/>
            <person name="Sargison N."/>
            <person name="Saunders G."/>
            <person name="Wasmuth J.D."/>
            <person name="Wolstenholme A."/>
            <person name="Berriman M."/>
            <person name="Gilleard J.S."/>
            <person name="Cotton J.A."/>
        </authorList>
    </citation>
    <scope>NUCLEOTIDE SEQUENCE [LARGE SCALE GENOMIC DNA]</scope>
    <source>
        <strain evidence="1">ISE/inbred ISE</strain>
    </source>
</reference>
<evidence type="ECO:0000313" key="1">
    <source>
        <dbReference type="EMBL" id="CDL96554.1"/>
    </source>
</evidence>
<organism evidence="1">
    <name type="scientific">Haemonchus contortus</name>
    <name type="common">Barber pole worm</name>
    <dbReference type="NCBI Taxonomy" id="6289"/>
    <lineage>
        <taxon>Eukaryota</taxon>
        <taxon>Metazoa</taxon>
        <taxon>Ecdysozoa</taxon>
        <taxon>Nematoda</taxon>
        <taxon>Chromadorea</taxon>
        <taxon>Rhabditida</taxon>
        <taxon>Rhabditina</taxon>
        <taxon>Rhabditomorpha</taxon>
        <taxon>Strongyloidea</taxon>
        <taxon>Trichostrongylidae</taxon>
        <taxon>Haemonchus</taxon>
    </lineage>
</organism>
<reference evidence="1" key="1">
    <citation type="submission" date="2013-03" db="EMBL/GenBank/DDBJ databases">
        <authorList>
            <person name="Aslett M."/>
        </authorList>
    </citation>
    <scope>NUCLEOTIDE SEQUENCE [LARGE SCALE GENOMIC DNA]</scope>
    <source>
        <strain evidence="1">ISE/inbred ISE</strain>
    </source>
</reference>
<comment type="caution">
    <text evidence="1">The sequence shown here is derived from an EMBL/GenBank/DDBJ whole genome shotgun (WGS) entry which is preliminary data.</text>
</comment>
<protein>
    <submittedName>
        <fullName evidence="1">Uncharacterized protein</fullName>
    </submittedName>
</protein>
<proteinExistence type="predicted"/>
<accession>W6NLH3</accession>
<gene>
    <name evidence="1" type="ORF">HCOI_01860400</name>
</gene>
<name>W6NLH3_HAECO</name>